<dbReference type="AlphaFoldDB" id="A0A7C1ZMG7"/>
<proteinExistence type="inferred from homology"/>
<accession>A0A7C1ZMG7</accession>
<evidence type="ECO:0000259" key="4">
    <source>
        <dbReference type="SMART" id="SM00382"/>
    </source>
</evidence>
<comment type="caution">
    <text evidence="5">The sequence shown here is derived from an EMBL/GenBank/DDBJ whole genome shotgun (WGS) entry which is preliminary data.</text>
</comment>
<dbReference type="PANTHER" id="PTHR30050:SF4">
    <property type="entry name" value="ATP-BINDING PROTEIN RV3427C IN INSERTION SEQUENCE-RELATED"/>
    <property type="match status" value="1"/>
</dbReference>
<dbReference type="EMBL" id="DRIH01000185">
    <property type="protein sequence ID" value="HEC68205.1"/>
    <property type="molecule type" value="Genomic_DNA"/>
</dbReference>
<organism evidence="5">
    <name type="scientific">Desulfofervidus auxilii</name>
    <dbReference type="NCBI Taxonomy" id="1621989"/>
    <lineage>
        <taxon>Bacteria</taxon>
        <taxon>Pseudomonadati</taxon>
        <taxon>Thermodesulfobacteriota</taxon>
        <taxon>Candidatus Desulfofervidia</taxon>
        <taxon>Candidatus Desulfofervidales</taxon>
        <taxon>Candidatus Desulfofervidaceae</taxon>
        <taxon>Candidatus Desulfofervidus</taxon>
    </lineage>
</organism>
<dbReference type="Gene3D" id="3.40.50.300">
    <property type="entry name" value="P-loop containing nucleotide triphosphate hydrolases"/>
    <property type="match status" value="1"/>
</dbReference>
<reference evidence="5" key="1">
    <citation type="journal article" date="2020" name="mSystems">
        <title>Genome- and Community-Level Interaction Insights into Carbon Utilization and Element Cycling Functions of Hydrothermarchaeota in Hydrothermal Sediment.</title>
        <authorList>
            <person name="Zhou Z."/>
            <person name="Liu Y."/>
            <person name="Xu W."/>
            <person name="Pan J."/>
            <person name="Luo Z.H."/>
            <person name="Li M."/>
        </authorList>
    </citation>
    <scope>NUCLEOTIDE SEQUENCE [LARGE SCALE GENOMIC DNA]</scope>
    <source>
        <strain evidence="5">HyVt-389</strain>
    </source>
</reference>
<dbReference type="Proteomes" id="UP000885738">
    <property type="component" value="Unassembled WGS sequence"/>
</dbReference>
<protein>
    <submittedName>
        <fullName evidence="5">AAA family ATPase</fullName>
    </submittedName>
</protein>
<dbReference type="SUPFAM" id="SSF52540">
    <property type="entry name" value="P-loop containing nucleoside triphosphate hydrolases"/>
    <property type="match status" value="1"/>
</dbReference>
<comment type="similarity">
    <text evidence="1">Belongs to the IS21/IS1162 putative ATP-binding protein family.</text>
</comment>
<dbReference type="PANTHER" id="PTHR30050">
    <property type="entry name" value="CHROMOSOMAL REPLICATION INITIATOR PROTEIN DNAA"/>
    <property type="match status" value="1"/>
</dbReference>
<evidence type="ECO:0000256" key="3">
    <source>
        <dbReference type="ARBA" id="ARBA00022840"/>
    </source>
</evidence>
<sequence length="254" mass="28974">MIDIETYDCLIKALTALKLSYIRENLDDSLKLAEAKNLSHLEVLFGLMQKELKERKQKTIQKRLKAAGFPQQKSLEAFDFNFQTSVKKQKLINLAEGRWIETKTNIIFLGPPGTGKTHLSIALGIEAIKRGYKVYFIPVQELVDKLYTSLATGEIKKLFKKLLSYDCIILDEIGYLPLDKKAANYLFQLISKCYERKSLIVSSNKGFEQWGEIFSDGIIATAILDRLLHHSEIFLLRGESYRMKGKMEKGGGEN</sequence>
<dbReference type="InterPro" id="IPR002611">
    <property type="entry name" value="IstB_ATP-bd"/>
</dbReference>
<evidence type="ECO:0000313" key="5">
    <source>
        <dbReference type="EMBL" id="HEC68205.1"/>
    </source>
</evidence>
<dbReference type="NCBIfam" id="NF038214">
    <property type="entry name" value="IS21_help_AAA"/>
    <property type="match status" value="1"/>
</dbReference>
<dbReference type="InterPro" id="IPR003593">
    <property type="entry name" value="AAA+_ATPase"/>
</dbReference>
<dbReference type="InterPro" id="IPR027417">
    <property type="entry name" value="P-loop_NTPase"/>
</dbReference>
<dbReference type="SMART" id="SM00382">
    <property type="entry name" value="AAA"/>
    <property type="match status" value="1"/>
</dbReference>
<name>A0A7C1ZMG7_DESA2</name>
<dbReference type="Pfam" id="PF01695">
    <property type="entry name" value="IstB_IS21"/>
    <property type="match status" value="1"/>
</dbReference>
<dbReference type="GO" id="GO:0005524">
    <property type="term" value="F:ATP binding"/>
    <property type="evidence" value="ECO:0007669"/>
    <property type="project" value="UniProtKB-KW"/>
</dbReference>
<evidence type="ECO:0000256" key="1">
    <source>
        <dbReference type="ARBA" id="ARBA00008059"/>
    </source>
</evidence>
<dbReference type="InterPro" id="IPR028350">
    <property type="entry name" value="DNAC/IstB-like"/>
</dbReference>
<dbReference type="PIRSF" id="PIRSF003073">
    <property type="entry name" value="DNAC_TnpB_IstB"/>
    <property type="match status" value="1"/>
</dbReference>
<dbReference type="InterPro" id="IPR047661">
    <property type="entry name" value="IstB"/>
</dbReference>
<dbReference type="CDD" id="cd00009">
    <property type="entry name" value="AAA"/>
    <property type="match status" value="1"/>
</dbReference>
<evidence type="ECO:0000256" key="2">
    <source>
        <dbReference type="ARBA" id="ARBA00022741"/>
    </source>
</evidence>
<feature type="domain" description="AAA+ ATPase" evidence="4">
    <location>
        <begin position="102"/>
        <end position="234"/>
    </location>
</feature>
<keyword evidence="2" id="KW-0547">Nucleotide-binding</keyword>
<keyword evidence="3" id="KW-0067">ATP-binding</keyword>
<dbReference type="GO" id="GO:0006260">
    <property type="term" value="P:DNA replication"/>
    <property type="evidence" value="ECO:0007669"/>
    <property type="project" value="TreeGrafter"/>
</dbReference>
<gene>
    <name evidence="5" type="ORF">ENI35_05275</name>
</gene>